<dbReference type="Proteomes" id="UP000039865">
    <property type="component" value="Unassembled WGS sequence"/>
</dbReference>
<feature type="chain" id="PRO_5001729176" evidence="1">
    <location>
        <begin position="19"/>
        <end position="332"/>
    </location>
</feature>
<organism evidence="2 3">
    <name type="scientific">Stylonychia lemnae</name>
    <name type="common">Ciliate</name>
    <dbReference type="NCBI Taxonomy" id="5949"/>
    <lineage>
        <taxon>Eukaryota</taxon>
        <taxon>Sar</taxon>
        <taxon>Alveolata</taxon>
        <taxon>Ciliophora</taxon>
        <taxon>Intramacronucleata</taxon>
        <taxon>Spirotrichea</taxon>
        <taxon>Stichotrichia</taxon>
        <taxon>Sporadotrichida</taxon>
        <taxon>Oxytrichidae</taxon>
        <taxon>Stylonychinae</taxon>
        <taxon>Stylonychia</taxon>
    </lineage>
</organism>
<evidence type="ECO:0000256" key="1">
    <source>
        <dbReference type="SAM" id="SignalP"/>
    </source>
</evidence>
<evidence type="ECO:0000313" key="3">
    <source>
        <dbReference type="Proteomes" id="UP000039865"/>
    </source>
</evidence>
<name>A0A078A4A5_STYLE</name>
<dbReference type="PANTHER" id="PTHR38742:SF1">
    <property type="entry name" value="SECRETED PROTEIN C"/>
    <property type="match status" value="1"/>
</dbReference>
<protein>
    <submittedName>
        <fullName evidence="2">Uncharacterized protein</fullName>
    </submittedName>
</protein>
<proteinExistence type="predicted"/>
<keyword evidence="1" id="KW-0732">Signal</keyword>
<reference evidence="2 3" key="1">
    <citation type="submission" date="2014-06" db="EMBL/GenBank/DDBJ databases">
        <authorList>
            <person name="Swart Estienne"/>
        </authorList>
    </citation>
    <scope>NUCLEOTIDE SEQUENCE [LARGE SCALE GENOMIC DNA]</scope>
    <source>
        <strain evidence="2 3">130c</strain>
    </source>
</reference>
<accession>A0A078A4A5</accession>
<sequence length="332" mass="36436">MRFTALSLALVAVSSVAAMPNHRRSAPVGLELAEVAKFVEGFIYGVVKQESSNLDTCITDVENIAHNVEISVNEFKKENFDGIKAGLLDLGNAVKLIPTAVSQCKAIEQDLSAVAKMAEVFSNPFSLIYHVGKNLVINGIDIFEKIAKALIAYGEADYFSFGTYVGEAMAEVFLKAPTPKKQTDRQAYEFLDGFYSALNANSPLDQQQLYNNIDGLGIMIYGPVQESMQEYTREGNLTQKAWMTLHEISHSLQEGGESLLAKGAITAENLNDLKGFSECLNRNTPEQIDVATEQLFSRSYILYNAGQTSVVGYTYGQIAVQRCGTKSKFLSF</sequence>
<evidence type="ECO:0000313" key="2">
    <source>
        <dbReference type="EMBL" id="CDW75594.1"/>
    </source>
</evidence>
<dbReference type="OrthoDB" id="292893at2759"/>
<dbReference type="CDD" id="cd22935">
    <property type="entry name" value="SctA-like"/>
    <property type="match status" value="1"/>
</dbReference>
<keyword evidence="3" id="KW-1185">Reference proteome</keyword>
<dbReference type="EMBL" id="CCKQ01004436">
    <property type="protein sequence ID" value="CDW75594.1"/>
    <property type="molecule type" value="Genomic_DNA"/>
</dbReference>
<dbReference type="InParanoid" id="A0A078A4A5"/>
<dbReference type="PANTHER" id="PTHR38742">
    <property type="entry name" value="PROTEIN GP17"/>
    <property type="match status" value="1"/>
</dbReference>
<dbReference type="AlphaFoldDB" id="A0A078A4A5"/>
<gene>
    <name evidence="2" type="primary">Contig5625.g6022</name>
    <name evidence="2" type="ORF">STYLEM_4584</name>
</gene>
<feature type="signal peptide" evidence="1">
    <location>
        <begin position="1"/>
        <end position="18"/>
    </location>
</feature>